<name>A0ABP9R6T9_9RHOO</name>
<reference evidence="3" key="1">
    <citation type="journal article" date="2019" name="Int. J. Syst. Evol. Microbiol.">
        <title>The Global Catalogue of Microorganisms (GCM) 10K type strain sequencing project: providing services to taxonomists for standard genome sequencing and annotation.</title>
        <authorList>
            <consortium name="The Broad Institute Genomics Platform"/>
            <consortium name="The Broad Institute Genome Sequencing Center for Infectious Disease"/>
            <person name="Wu L."/>
            <person name="Ma J."/>
        </authorList>
    </citation>
    <scope>NUCLEOTIDE SEQUENCE [LARGE SCALE GENOMIC DNA]</scope>
    <source>
        <strain evidence="3">JCM 18715</strain>
    </source>
</reference>
<comment type="caution">
    <text evidence="2">The sequence shown here is derived from an EMBL/GenBank/DDBJ whole genome shotgun (WGS) entry which is preliminary data.</text>
</comment>
<protein>
    <submittedName>
        <fullName evidence="2">Uncharacterized protein</fullName>
    </submittedName>
</protein>
<sequence>MLAIVAQTESFSRATTPPALPAVYCSTLLPDTPGSSTTEKLEPVPAGVRSQLSEVPFWKSSQNQSDVEQPESVEADEDEDEAEDDGALLALLAELLVTLELALEEAGAPVPLLPPPPPPPPPQAVRKASRKRIAALAGCLSRNCMVSSGDACFSGAVA</sequence>
<gene>
    <name evidence="2" type="ORF">GCM10025770_37970</name>
</gene>
<proteinExistence type="predicted"/>
<keyword evidence="3" id="KW-1185">Reference proteome</keyword>
<dbReference type="Proteomes" id="UP001500547">
    <property type="component" value="Unassembled WGS sequence"/>
</dbReference>
<evidence type="ECO:0000313" key="2">
    <source>
        <dbReference type="EMBL" id="GAA5172179.1"/>
    </source>
</evidence>
<evidence type="ECO:0000256" key="1">
    <source>
        <dbReference type="SAM" id="MobiDB-lite"/>
    </source>
</evidence>
<accession>A0ABP9R6T9</accession>
<feature type="region of interest" description="Disordered" evidence="1">
    <location>
        <begin position="34"/>
        <end position="86"/>
    </location>
</feature>
<organism evidence="2 3">
    <name type="scientific">Viridibacterium curvum</name>
    <dbReference type="NCBI Taxonomy" id="1101404"/>
    <lineage>
        <taxon>Bacteria</taxon>
        <taxon>Pseudomonadati</taxon>
        <taxon>Pseudomonadota</taxon>
        <taxon>Betaproteobacteria</taxon>
        <taxon>Rhodocyclales</taxon>
        <taxon>Rhodocyclaceae</taxon>
        <taxon>Viridibacterium</taxon>
    </lineage>
</organism>
<dbReference type="EMBL" id="BAABLD010000017">
    <property type="protein sequence ID" value="GAA5172179.1"/>
    <property type="molecule type" value="Genomic_DNA"/>
</dbReference>
<evidence type="ECO:0000313" key="3">
    <source>
        <dbReference type="Proteomes" id="UP001500547"/>
    </source>
</evidence>
<feature type="compositionally biased region" description="Acidic residues" evidence="1">
    <location>
        <begin position="68"/>
        <end position="86"/>
    </location>
</feature>